<dbReference type="EMBL" id="CM010723">
    <property type="protein sequence ID" value="RZC77327.1"/>
    <property type="molecule type" value="Genomic_DNA"/>
</dbReference>
<evidence type="ECO:0000313" key="1">
    <source>
        <dbReference type="EMBL" id="RZC77327.1"/>
    </source>
</evidence>
<sequence length="61" mass="7097">MANDWRIRINKLKLVTALVHGACLRSGREAPDMNLEGELVDDLRAEVMDELLRGWNDFDQW</sequence>
<dbReference type="Proteomes" id="UP000316621">
    <property type="component" value="Chromosome 9"/>
</dbReference>
<name>A0A4Y7KX09_PAPSO</name>
<proteinExistence type="predicted"/>
<organism evidence="1 2">
    <name type="scientific">Papaver somniferum</name>
    <name type="common">Opium poppy</name>
    <dbReference type="NCBI Taxonomy" id="3469"/>
    <lineage>
        <taxon>Eukaryota</taxon>
        <taxon>Viridiplantae</taxon>
        <taxon>Streptophyta</taxon>
        <taxon>Embryophyta</taxon>
        <taxon>Tracheophyta</taxon>
        <taxon>Spermatophyta</taxon>
        <taxon>Magnoliopsida</taxon>
        <taxon>Ranunculales</taxon>
        <taxon>Papaveraceae</taxon>
        <taxon>Papaveroideae</taxon>
        <taxon>Papaver</taxon>
    </lineage>
</organism>
<evidence type="ECO:0000313" key="2">
    <source>
        <dbReference type="Proteomes" id="UP000316621"/>
    </source>
</evidence>
<gene>
    <name evidence="1" type="ORF">C5167_001455</name>
</gene>
<keyword evidence="2" id="KW-1185">Reference proteome</keyword>
<protein>
    <submittedName>
        <fullName evidence="1">Uncharacterized protein</fullName>
    </submittedName>
</protein>
<dbReference type="AlphaFoldDB" id="A0A4Y7KX09"/>
<accession>A0A4Y7KX09</accession>
<dbReference type="Gramene" id="RZC77327">
    <property type="protein sequence ID" value="RZC77327"/>
    <property type="gene ID" value="C5167_001455"/>
</dbReference>
<reference evidence="1 2" key="1">
    <citation type="journal article" date="2018" name="Science">
        <title>The opium poppy genome and morphinan production.</title>
        <authorList>
            <person name="Guo L."/>
            <person name="Winzer T."/>
            <person name="Yang X."/>
            <person name="Li Y."/>
            <person name="Ning Z."/>
            <person name="He Z."/>
            <person name="Teodor R."/>
            <person name="Lu Y."/>
            <person name="Bowser T.A."/>
            <person name="Graham I.A."/>
            <person name="Ye K."/>
        </authorList>
    </citation>
    <scope>NUCLEOTIDE SEQUENCE [LARGE SCALE GENOMIC DNA]</scope>
    <source>
        <strain evidence="2">cv. HN1</strain>
        <tissue evidence="1">Leaves</tissue>
    </source>
</reference>